<evidence type="ECO:0000313" key="2">
    <source>
        <dbReference type="Proteomes" id="UP001212841"/>
    </source>
</evidence>
<accession>A0AAD5SB82</accession>
<dbReference type="AlphaFoldDB" id="A0AAD5SB82"/>
<proteinExistence type="predicted"/>
<dbReference type="EMBL" id="JADGJD010000616">
    <property type="protein sequence ID" value="KAJ3049637.1"/>
    <property type="molecule type" value="Genomic_DNA"/>
</dbReference>
<sequence>MKYLNDQAKFSHSFAPQAFVWVKPASPPSVEVFSYTVGVQDTVQWTYSPNNEPGGDFRTVAPTVGQTFQLSLTEYRNKADSATGTSIAQLGSGQLQSSGSLTFTIPSTIVPNTNTNYGYAFAITVNTNPTQTVYSPFIKLNPAAAQQTTPAGTGNASGRRVNEKAVWGGVVLAGVAVLVGLM</sequence>
<protein>
    <submittedName>
        <fullName evidence="1">Uncharacterized protein</fullName>
    </submittedName>
</protein>
<comment type="caution">
    <text evidence="1">The sequence shown here is derived from an EMBL/GenBank/DDBJ whole genome shotgun (WGS) entry which is preliminary data.</text>
</comment>
<dbReference type="Proteomes" id="UP001212841">
    <property type="component" value="Unassembled WGS sequence"/>
</dbReference>
<reference evidence="1" key="1">
    <citation type="submission" date="2020-05" db="EMBL/GenBank/DDBJ databases">
        <title>Phylogenomic resolution of chytrid fungi.</title>
        <authorList>
            <person name="Stajich J.E."/>
            <person name="Amses K."/>
            <person name="Simmons R."/>
            <person name="Seto K."/>
            <person name="Myers J."/>
            <person name="Bonds A."/>
            <person name="Quandt C.A."/>
            <person name="Barry K."/>
            <person name="Liu P."/>
            <person name="Grigoriev I."/>
            <person name="Longcore J.E."/>
            <person name="James T.Y."/>
        </authorList>
    </citation>
    <scope>NUCLEOTIDE SEQUENCE</scope>
    <source>
        <strain evidence="1">JEL0318</strain>
    </source>
</reference>
<organism evidence="1 2">
    <name type="scientific">Rhizophlyctis rosea</name>
    <dbReference type="NCBI Taxonomy" id="64517"/>
    <lineage>
        <taxon>Eukaryota</taxon>
        <taxon>Fungi</taxon>
        <taxon>Fungi incertae sedis</taxon>
        <taxon>Chytridiomycota</taxon>
        <taxon>Chytridiomycota incertae sedis</taxon>
        <taxon>Chytridiomycetes</taxon>
        <taxon>Rhizophlyctidales</taxon>
        <taxon>Rhizophlyctidaceae</taxon>
        <taxon>Rhizophlyctis</taxon>
    </lineage>
</organism>
<keyword evidence="2" id="KW-1185">Reference proteome</keyword>
<evidence type="ECO:0000313" key="1">
    <source>
        <dbReference type="EMBL" id="KAJ3049637.1"/>
    </source>
</evidence>
<name>A0AAD5SB82_9FUNG</name>
<gene>
    <name evidence="1" type="ORF">HK097_009387</name>
</gene>